<evidence type="ECO:0000313" key="2">
    <source>
        <dbReference type="EMBL" id="RSH83389.1"/>
    </source>
</evidence>
<protein>
    <recommendedName>
        <fullName evidence="1">Serine aminopeptidase S33 domain-containing protein</fullName>
    </recommendedName>
</protein>
<dbReference type="SUPFAM" id="SSF53474">
    <property type="entry name" value="alpha/beta-Hydrolases"/>
    <property type="match status" value="1"/>
</dbReference>
<proteinExistence type="predicted"/>
<dbReference type="Pfam" id="PF12146">
    <property type="entry name" value="Hydrolase_4"/>
    <property type="match status" value="1"/>
</dbReference>
<evidence type="ECO:0000259" key="1">
    <source>
        <dbReference type="Pfam" id="PF12146"/>
    </source>
</evidence>
<organism evidence="2 3">
    <name type="scientific">Apiotrichum porosum</name>
    <dbReference type="NCBI Taxonomy" id="105984"/>
    <lineage>
        <taxon>Eukaryota</taxon>
        <taxon>Fungi</taxon>
        <taxon>Dikarya</taxon>
        <taxon>Basidiomycota</taxon>
        <taxon>Agaricomycotina</taxon>
        <taxon>Tremellomycetes</taxon>
        <taxon>Trichosporonales</taxon>
        <taxon>Trichosporonaceae</taxon>
        <taxon>Apiotrichum</taxon>
    </lineage>
</organism>
<dbReference type="GeneID" id="39591613"/>
<dbReference type="RefSeq" id="XP_028477341.1">
    <property type="nucleotide sequence ID" value="XM_028622449.1"/>
</dbReference>
<sequence length="341" mass="36923">MATIAEQSKVSSQEGYVLGLEGTPFFTKRWFPTTGEPDAYVVFVHGFAEHIQRYDAYFRLLAAPPHNIHVFAYDKRGHGRTSIKPLEAGASEAAAWKAEGKDVKLEGKNARGKNGGWAKALPDMAYFVKQEHERANGKPLFLYGHSMGGGETLGFVTRDPTAHADTLALLNGVIVSGPYIKSAIPLSTIQVKVGLLAVQLGLGNMTIKTPLDADAFSHDPEVAEKVLKDTMCEPTGSLKAIADMINGGQFLDTRAAWDSWPATLPLLLYHGGADSICCAKATVRFGDHCTAKDKTTKLLEGLFHEPHNELAPEPVKLADLVSGWIHKHTERAGESPAQAKL</sequence>
<keyword evidence="3" id="KW-1185">Reference proteome</keyword>
<dbReference type="InterPro" id="IPR029058">
    <property type="entry name" value="AB_hydrolase_fold"/>
</dbReference>
<dbReference type="Gene3D" id="3.40.50.1820">
    <property type="entry name" value="alpha/beta hydrolase"/>
    <property type="match status" value="1"/>
</dbReference>
<evidence type="ECO:0000313" key="3">
    <source>
        <dbReference type="Proteomes" id="UP000279236"/>
    </source>
</evidence>
<dbReference type="Proteomes" id="UP000279236">
    <property type="component" value="Unassembled WGS sequence"/>
</dbReference>
<name>A0A427XWZ8_9TREE</name>
<feature type="domain" description="Serine aminopeptidase S33" evidence="1">
    <location>
        <begin position="36"/>
        <end position="310"/>
    </location>
</feature>
<dbReference type="InterPro" id="IPR022742">
    <property type="entry name" value="Hydrolase_4"/>
</dbReference>
<dbReference type="EMBL" id="RSCE01000004">
    <property type="protein sequence ID" value="RSH83389.1"/>
    <property type="molecule type" value="Genomic_DNA"/>
</dbReference>
<accession>A0A427XWZ8</accession>
<dbReference type="PANTHER" id="PTHR11614">
    <property type="entry name" value="PHOSPHOLIPASE-RELATED"/>
    <property type="match status" value="1"/>
</dbReference>
<dbReference type="InterPro" id="IPR051044">
    <property type="entry name" value="MAG_DAG_Lipase"/>
</dbReference>
<comment type="caution">
    <text evidence="2">The sequence shown here is derived from an EMBL/GenBank/DDBJ whole genome shotgun (WGS) entry which is preliminary data.</text>
</comment>
<gene>
    <name evidence="2" type="ORF">EHS24_007070</name>
</gene>
<reference evidence="2 3" key="1">
    <citation type="submission" date="2018-11" db="EMBL/GenBank/DDBJ databases">
        <title>Genome sequence of Apiotrichum porosum DSM 27194.</title>
        <authorList>
            <person name="Aliyu H."/>
            <person name="Gorte O."/>
            <person name="Ochsenreither K."/>
        </authorList>
    </citation>
    <scope>NUCLEOTIDE SEQUENCE [LARGE SCALE GENOMIC DNA]</scope>
    <source>
        <strain evidence="2 3">DSM 27194</strain>
    </source>
</reference>
<dbReference type="AlphaFoldDB" id="A0A427XWZ8"/>
<dbReference type="OrthoDB" id="10249433at2759"/>
<dbReference type="STRING" id="105984.A0A427XWZ8"/>